<reference evidence="1" key="1">
    <citation type="submission" date="2024-05" db="EMBL/GenBank/DDBJ databases">
        <title>Alkalihalobacillus sp. strain MEB203 novel alkaliphilic bacterium from Lonar Lake, India.</title>
        <authorList>
            <person name="Joshi A."/>
            <person name="Thite S."/>
            <person name="Mengade P."/>
        </authorList>
    </citation>
    <scope>NUCLEOTIDE SEQUENCE</scope>
    <source>
        <strain evidence="1">MEB 203</strain>
    </source>
</reference>
<evidence type="ECO:0000313" key="1">
    <source>
        <dbReference type="EMBL" id="MDE5416136.1"/>
    </source>
</evidence>
<evidence type="ECO:0000313" key="2">
    <source>
        <dbReference type="Proteomes" id="UP001148125"/>
    </source>
</evidence>
<comment type="caution">
    <text evidence="1">The sequence shown here is derived from an EMBL/GenBank/DDBJ whole genome shotgun (WGS) entry which is preliminary data.</text>
</comment>
<sequence length="118" mass="13414">MRIIFLLFVTFLLFLSGCNAGYSSLQEAVQSKWKTPIQVINQDEENQLVYYLDQTQHILGVYQYENGKYKYNNNQSVGMTFSTESGLPFLVTANHFEGIGNIIHGAITTDEHEIGMLN</sequence>
<organism evidence="1 2">
    <name type="scientific">Alkalihalobacterium chitinilyticum</name>
    <dbReference type="NCBI Taxonomy" id="2980103"/>
    <lineage>
        <taxon>Bacteria</taxon>
        <taxon>Bacillati</taxon>
        <taxon>Bacillota</taxon>
        <taxon>Bacilli</taxon>
        <taxon>Bacillales</taxon>
        <taxon>Bacillaceae</taxon>
        <taxon>Alkalihalobacterium</taxon>
    </lineage>
</organism>
<protein>
    <submittedName>
        <fullName evidence="1">Uncharacterized protein</fullName>
    </submittedName>
</protein>
<dbReference type="RefSeq" id="WP_275120724.1">
    <property type="nucleotide sequence ID" value="NZ_JAOTPO010000027.1"/>
</dbReference>
<name>A0ABT5VL29_9BACI</name>
<dbReference type="Proteomes" id="UP001148125">
    <property type="component" value="Unassembled WGS sequence"/>
</dbReference>
<keyword evidence="2" id="KW-1185">Reference proteome</keyword>
<dbReference type="EMBL" id="JAOTPO010000027">
    <property type="protein sequence ID" value="MDE5416136.1"/>
    <property type="molecule type" value="Genomic_DNA"/>
</dbReference>
<accession>A0ABT5VL29</accession>
<dbReference type="PROSITE" id="PS51257">
    <property type="entry name" value="PROKAR_LIPOPROTEIN"/>
    <property type="match status" value="1"/>
</dbReference>
<proteinExistence type="predicted"/>
<gene>
    <name evidence="1" type="ORF">N7Z68_22795</name>
</gene>